<dbReference type="GO" id="GO:0005506">
    <property type="term" value="F:iron ion binding"/>
    <property type="evidence" value="ECO:0007669"/>
    <property type="project" value="InterPro"/>
</dbReference>
<comment type="cofactor">
    <cofactor evidence="1">
        <name>Fe cation</name>
        <dbReference type="ChEBI" id="CHEBI:24875"/>
    </cofactor>
</comment>
<dbReference type="CDD" id="cd00680">
    <property type="entry name" value="RHO_alpha_C"/>
    <property type="match status" value="1"/>
</dbReference>
<evidence type="ECO:0000256" key="9">
    <source>
        <dbReference type="ARBA" id="ARBA00023002"/>
    </source>
</evidence>
<evidence type="ECO:0000256" key="6">
    <source>
        <dbReference type="ARBA" id="ARBA00014931"/>
    </source>
</evidence>
<dbReference type="OrthoDB" id="426882at2759"/>
<evidence type="ECO:0000256" key="3">
    <source>
        <dbReference type="ARBA" id="ARBA00004866"/>
    </source>
</evidence>
<keyword evidence="9" id="KW-0560">Oxidoreductase</keyword>
<dbReference type="Pfam" id="PF00848">
    <property type="entry name" value="Ring_hydroxyl_A"/>
    <property type="match status" value="1"/>
</dbReference>
<proteinExistence type="inferred from homology"/>
<dbReference type="InterPro" id="IPR036922">
    <property type="entry name" value="Rieske_2Fe-2S_sf"/>
</dbReference>
<evidence type="ECO:0000256" key="12">
    <source>
        <dbReference type="ARBA" id="ARBA00049097"/>
    </source>
</evidence>
<dbReference type="EC" id="1.14.15.7" evidence="5"/>
<comment type="function">
    <text evidence="2">Catalyzes the first step of the osmoprotectant glycine betaine synthesis.</text>
</comment>
<comment type="similarity">
    <text evidence="4">Belongs to the choline monooxygenase family.</text>
</comment>
<keyword evidence="8" id="KW-0479">Metal-binding</keyword>
<dbReference type="PANTHER" id="PTHR43756">
    <property type="entry name" value="CHOLINE MONOOXYGENASE, CHLOROPLASTIC"/>
    <property type="match status" value="1"/>
</dbReference>
<evidence type="ECO:0000256" key="2">
    <source>
        <dbReference type="ARBA" id="ARBA00002149"/>
    </source>
</evidence>
<comment type="caution">
    <text evidence="15">The sequence shown here is derived from an EMBL/GenBank/DDBJ whole genome shotgun (WGS) entry which is preliminary data.</text>
</comment>
<evidence type="ECO:0000256" key="7">
    <source>
        <dbReference type="ARBA" id="ARBA00022714"/>
    </source>
</evidence>
<evidence type="ECO:0000256" key="4">
    <source>
        <dbReference type="ARBA" id="ARBA00010848"/>
    </source>
</evidence>
<evidence type="ECO:0000256" key="8">
    <source>
        <dbReference type="ARBA" id="ARBA00022723"/>
    </source>
</evidence>
<keyword evidence="10" id="KW-0408">Iron</keyword>
<evidence type="ECO:0000313" key="15">
    <source>
        <dbReference type="EMBL" id="KAJ4368244.1"/>
    </source>
</evidence>
<gene>
    <name evidence="15" type="ORF">N0V83_006600</name>
</gene>
<name>A0A9W8Y7W3_9PLEO</name>
<dbReference type="CDD" id="cd03469">
    <property type="entry name" value="Rieske_RO_Alpha_N"/>
    <property type="match status" value="1"/>
</dbReference>
<dbReference type="Proteomes" id="UP001140560">
    <property type="component" value="Unassembled WGS sequence"/>
</dbReference>
<evidence type="ECO:0000313" key="16">
    <source>
        <dbReference type="Proteomes" id="UP001140560"/>
    </source>
</evidence>
<comment type="pathway">
    <text evidence="3">Amine and polyamine biosynthesis; betaine biosynthesis via choline pathway; betaine aldehyde from choline (monooxygenase route): step 1/1.</text>
</comment>
<dbReference type="InterPro" id="IPR015879">
    <property type="entry name" value="Ring_hydroxy_dOase_asu_C_dom"/>
</dbReference>
<dbReference type="InterPro" id="IPR001663">
    <property type="entry name" value="Rng_hydr_dOase-A"/>
</dbReference>
<protein>
    <recommendedName>
        <fullName evidence="6">Choline monooxygenase, chloroplastic</fullName>
        <ecNumber evidence="5">1.14.15.7</ecNumber>
    </recommendedName>
</protein>
<feature type="compositionally biased region" description="Polar residues" evidence="13">
    <location>
        <begin position="8"/>
        <end position="17"/>
    </location>
</feature>
<keyword evidence="7" id="KW-0001">2Fe-2S</keyword>
<evidence type="ECO:0000256" key="1">
    <source>
        <dbReference type="ARBA" id="ARBA00001962"/>
    </source>
</evidence>
<dbReference type="GO" id="GO:0019133">
    <property type="term" value="F:choline monooxygenase activity"/>
    <property type="evidence" value="ECO:0007669"/>
    <property type="project" value="UniProtKB-EC"/>
</dbReference>
<dbReference type="EMBL" id="JAPEUY010000011">
    <property type="protein sequence ID" value="KAJ4368244.1"/>
    <property type="molecule type" value="Genomic_DNA"/>
</dbReference>
<organism evidence="15 16">
    <name type="scientific">Neocucurbitaria cava</name>
    <dbReference type="NCBI Taxonomy" id="798079"/>
    <lineage>
        <taxon>Eukaryota</taxon>
        <taxon>Fungi</taxon>
        <taxon>Dikarya</taxon>
        <taxon>Ascomycota</taxon>
        <taxon>Pezizomycotina</taxon>
        <taxon>Dothideomycetes</taxon>
        <taxon>Pleosporomycetidae</taxon>
        <taxon>Pleosporales</taxon>
        <taxon>Pleosporineae</taxon>
        <taxon>Cucurbitariaceae</taxon>
        <taxon>Neocucurbitaria</taxon>
    </lineage>
</organism>
<dbReference type="PANTHER" id="PTHR43756:SF5">
    <property type="entry name" value="CHOLINE MONOOXYGENASE, CHLOROPLASTIC"/>
    <property type="match status" value="1"/>
</dbReference>
<evidence type="ECO:0000256" key="10">
    <source>
        <dbReference type="ARBA" id="ARBA00023004"/>
    </source>
</evidence>
<dbReference type="SUPFAM" id="SSF55961">
    <property type="entry name" value="Bet v1-like"/>
    <property type="match status" value="1"/>
</dbReference>
<evidence type="ECO:0000256" key="11">
    <source>
        <dbReference type="ARBA" id="ARBA00023014"/>
    </source>
</evidence>
<feature type="domain" description="Rieske" evidence="14">
    <location>
        <begin position="58"/>
        <end position="134"/>
    </location>
</feature>
<keyword evidence="16" id="KW-1185">Reference proteome</keyword>
<evidence type="ECO:0000256" key="13">
    <source>
        <dbReference type="SAM" id="MobiDB-lite"/>
    </source>
</evidence>
<dbReference type="Gene3D" id="3.90.380.10">
    <property type="entry name" value="Naphthalene 1,2-dioxygenase Alpha Subunit, Chain A, domain 1"/>
    <property type="match status" value="2"/>
</dbReference>
<dbReference type="Gene3D" id="2.102.10.10">
    <property type="entry name" value="Rieske [2Fe-2S] iron-sulphur domain"/>
    <property type="match status" value="1"/>
</dbReference>
<dbReference type="InterPro" id="IPR017941">
    <property type="entry name" value="Rieske_2Fe-2S"/>
</dbReference>
<dbReference type="GO" id="GO:0051537">
    <property type="term" value="F:2 iron, 2 sulfur cluster binding"/>
    <property type="evidence" value="ECO:0007669"/>
    <property type="project" value="UniProtKB-KW"/>
</dbReference>
<feature type="region of interest" description="Disordered" evidence="13">
    <location>
        <begin position="1"/>
        <end position="24"/>
    </location>
</feature>
<dbReference type="PROSITE" id="PS51296">
    <property type="entry name" value="RIESKE"/>
    <property type="match status" value="1"/>
</dbReference>
<comment type="catalytic activity">
    <reaction evidence="12">
        <text>choline + 2 reduced [2Fe-2S]-[ferredoxin] + O2 + 2 H(+) = betaine aldehyde hydrate + 2 oxidized [2Fe-2S]-[ferredoxin] + H2O</text>
        <dbReference type="Rhea" id="RHEA:17769"/>
        <dbReference type="Rhea" id="RHEA-COMP:10000"/>
        <dbReference type="Rhea" id="RHEA-COMP:10001"/>
        <dbReference type="ChEBI" id="CHEBI:15354"/>
        <dbReference type="ChEBI" id="CHEBI:15377"/>
        <dbReference type="ChEBI" id="CHEBI:15378"/>
        <dbReference type="ChEBI" id="CHEBI:15379"/>
        <dbReference type="ChEBI" id="CHEBI:15870"/>
        <dbReference type="ChEBI" id="CHEBI:33737"/>
        <dbReference type="ChEBI" id="CHEBI:33738"/>
        <dbReference type="EC" id="1.14.15.7"/>
    </reaction>
</comment>
<reference evidence="15" key="1">
    <citation type="submission" date="2022-10" db="EMBL/GenBank/DDBJ databases">
        <title>Tapping the CABI collections for fungal endophytes: first genome assemblies for Collariella, Neodidymelliopsis, Ascochyta clinopodiicola, Didymella pomorum, Didymosphaeria variabile, Neocosmospora piperis and Neocucurbitaria cava.</title>
        <authorList>
            <person name="Hill R."/>
        </authorList>
    </citation>
    <scope>NUCLEOTIDE SEQUENCE</scope>
    <source>
        <strain evidence="15">IMI 356814</strain>
    </source>
</reference>
<dbReference type="SUPFAM" id="SSF50022">
    <property type="entry name" value="ISP domain"/>
    <property type="match status" value="1"/>
</dbReference>
<evidence type="ECO:0000256" key="5">
    <source>
        <dbReference type="ARBA" id="ARBA00012763"/>
    </source>
</evidence>
<evidence type="ECO:0000259" key="14">
    <source>
        <dbReference type="PROSITE" id="PS51296"/>
    </source>
</evidence>
<dbReference type="AlphaFoldDB" id="A0A9W8Y7W3"/>
<accession>A0A9W8Y7W3</accession>
<dbReference type="PRINTS" id="PR00090">
    <property type="entry name" value="RNGDIOXGNASE"/>
</dbReference>
<sequence length="355" mass="40710">MWRFLGFSKNSSNTSSEHPPERSIPASWYRSSSIFDLERRAIFSRKWLLLTHKLRFHKPGEYISFDYAGFPFFLILDHQGNINGFHNVCRHRAYPVVQETNGKASVLSCKYHGWSYGLKGNLAKAPRFDTVPGFDKSQHNLLPVHVHVDKAGFVWVNLQAGTPDVPWESEFGGVDEQPRMTQFGALDGYAYDHTWDMDVGSNWKVVMENYNECYHCPTSHPLIANVSDIPKYRVEPDQTGNCLEHTIVNKSSGTADEDKDELRRCITFFFPATSVTVTRNFFYIQRMIPSGADSTLVENEIYRHENATDENFDEVMKFYRQVLTEDKGLCEGAQKNLNTGIFVNGELHPDKEKVC</sequence>
<keyword evidence="11" id="KW-0411">Iron-sulfur</keyword>
<dbReference type="Pfam" id="PF00355">
    <property type="entry name" value="Rieske"/>
    <property type="match status" value="1"/>
</dbReference>